<protein>
    <submittedName>
        <fullName evidence="2">Uncharacterized protein</fullName>
    </submittedName>
</protein>
<gene>
    <name evidence="2" type="ORF">SAMN05444004_10851</name>
</gene>
<organism evidence="2 3">
    <name type="scientific">Jannaschia faecimaris</name>
    <dbReference type="NCBI Taxonomy" id="1244108"/>
    <lineage>
        <taxon>Bacteria</taxon>
        <taxon>Pseudomonadati</taxon>
        <taxon>Pseudomonadota</taxon>
        <taxon>Alphaproteobacteria</taxon>
        <taxon>Rhodobacterales</taxon>
        <taxon>Roseobacteraceae</taxon>
        <taxon>Jannaschia</taxon>
    </lineage>
</organism>
<dbReference type="EMBL" id="FNPX01000008">
    <property type="protein sequence ID" value="SDZ23154.1"/>
    <property type="molecule type" value="Genomic_DNA"/>
</dbReference>
<keyword evidence="3" id="KW-1185">Reference proteome</keyword>
<evidence type="ECO:0000313" key="2">
    <source>
        <dbReference type="EMBL" id="SDZ23154.1"/>
    </source>
</evidence>
<proteinExistence type="predicted"/>
<keyword evidence="1" id="KW-0472">Membrane</keyword>
<feature type="transmembrane region" description="Helical" evidence="1">
    <location>
        <begin position="5"/>
        <end position="23"/>
    </location>
</feature>
<name>A0A1H3RBM7_9RHOB</name>
<feature type="transmembrane region" description="Helical" evidence="1">
    <location>
        <begin position="35"/>
        <end position="52"/>
    </location>
</feature>
<dbReference type="OrthoDB" id="9911074at2"/>
<evidence type="ECO:0000256" key="1">
    <source>
        <dbReference type="SAM" id="Phobius"/>
    </source>
</evidence>
<dbReference type="Proteomes" id="UP000198914">
    <property type="component" value="Unassembled WGS sequence"/>
</dbReference>
<dbReference type="AlphaFoldDB" id="A0A1H3RBM7"/>
<evidence type="ECO:0000313" key="3">
    <source>
        <dbReference type="Proteomes" id="UP000198914"/>
    </source>
</evidence>
<keyword evidence="1" id="KW-1133">Transmembrane helix</keyword>
<dbReference type="RefSeq" id="WP_092645681.1">
    <property type="nucleotide sequence ID" value="NZ_FNPX01000008.1"/>
</dbReference>
<keyword evidence="1" id="KW-0812">Transmembrane</keyword>
<dbReference type="STRING" id="1244108.SAMN05444004_10851"/>
<reference evidence="3" key="1">
    <citation type="submission" date="2016-10" db="EMBL/GenBank/DDBJ databases">
        <authorList>
            <person name="Varghese N."/>
            <person name="Submissions S."/>
        </authorList>
    </citation>
    <scope>NUCLEOTIDE SEQUENCE [LARGE SCALE GENOMIC DNA]</scope>
    <source>
        <strain evidence="3">DSM 100420</strain>
    </source>
</reference>
<accession>A0A1H3RBM7</accession>
<sequence>MNRDLAETAADLAVIAIVVWFLVAERFDAMPSRSALNLVGYLVIATSVMRLWRRSRKDDE</sequence>